<evidence type="ECO:0000256" key="2">
    <source>
        <dbReference type="ARBA" id="ARBA00010338"/>
    </source>
</evidence>
<keyword evidence="17" id="KW-1185">Reference proteome</keyword>
<reference evidence="16" key="2">
    <citation type="journal article" date="2022" name="Hortic Res">
        <title>The genome of Dioscorea zingiberensis sheds light on the biosynthesis, origin and evolution of the medicinally important diosgenin saponins.</title>
        <authorList>
            <person name="Li Y."/>
            <person name="Tan C."/>
            <person name="Li Z."/>
            <person name="Guo J."/>
            <person name="Li S."/>
            <person name="Chen X."/>
            <person name="Wang C."/>
            <person name="Dai X."/>
            <person name="Yang H."/>
            <person name="Song W."/>
            <person name="Hou L."/>
            <person name="Xu J."/>
            <person name="Tong Z."/>
            <person name="Xu A."/>
            <person name="Yuan X."/>
            <person name="Wang W."/>
            <person name="Yang Q."/>
            <person name="Chen L."/>
            <person name="Sun Z."/>
            <person name="Wang K."/>
            <person name="Pan B."/>
            <person name="Chen J."/>
            <person name="Bao Y."/>
            <person name="Liu F."/>
            <person name="Qi X."/>
            <person name="Gang D.R."/>
            <person name="Wen J."/>
            <person name="Li J."/>
        </authorList>
    </citation>
    <scope>NUCLEOTIDE SEQUENCE</scope>
    <source>
        <strain evidence="16">Dzin_1.0</strain>
    </source>
</reference>
<evidence type="ECO:0000256" key="8">
    <source>
        <dbReference type="ARBA" id="ARBA00023242"/>
    </source>
</evidence>
<evidence type="ECO:0000256" key="5">
    <source>
        <dbReference type="ARBA" id="ARBA00023125"/>
    </source>
</evidence>
<evidence type="ECO:0000256" key="9">
    <source>
        <dbReference type="ARBA" id="ARBA00037260"/>
    </source>
</evidence>
<dbReference type="Gene3D" id="1.10.10.60">
    <property type="entry name" value="Homeodomain-like"/>
    <property type="match status" value="1"/>
</dbReference>
<evidence type="ECO:0000313" key="16">
    <source>
        <dbReference type="EMBL" id="KAJ0963772.1"/>
    </source>
</evidence>
<keyword evidence="7" id="KW-0804">Transcription</keyword>
<evidence type="ECO:0000256" key="1">
    <source>
        <dbReference type="ARBA" id="ARBA00004123"/>
    </source>
</evidence>
<evidence type="ECO:0000256" key="7">
    <source>
        <dbReference type="ARBA" id="ARBA00023163"/>
    </source>
</evidence>
<evidence type="ECO:0000313" key="17">
    <source>
        <dbReference type="Proteomes" id="UP001085076"/>
    </source>
</evidence>
<feature type="domain" description="Homeobox" evidence="14">
    <location>
        <begin position="21"/>
        <end position="85"/>
    </location>
</feature>
<dbReference type="InterPro" id="IPR001356">
    <property type="entry name" value="HD"/>
</dbReference>
<evidence type="ECO:0000256" key="6">
    <source>
        <dbReference type="ARBA" id="ARBA00023155"/>
    </source>
</evidence>
<dbReference type="AlphaFoldDB" id="A0A9D5BZB9"/>
<accession>A0A9D5BZB9</accession>
<dbReference type="EMBL" id="JAGGNH010000009">
    <property type="protein sequence ID" value="KAJ0963772.1"/>
    <property type="molecule type" value="Genomic_DNA"/>
</dbReference>
<keyword evidence="8 10" id="KW-0539">Nucleus</keyword>
<dbReference type="SMART" id="SM00389">
    <property type="entry name" value="HOX"/>
    <property type="match status" value="1"/>
</dbReference>
<keyword evidence="6 10" id="KW-0371">Homeobox</keyword>
<dbReference type="InterPro" id="IPR009057">
    <property type="entry name" value="Homeodomain-like_sf"/>
</dbReference>
<dbReference type="OrthoDB" id="125004at2759"/>
<dbReference type="CDD" id="cd08875">
    <property type="entry name" value="START_ArGLABRA2_like"/>
    <property type="match status" value="1"/>
</dbReference>
<keyword evidence="3" id="KW-0805">Transcription regulation</keyword>
<reference evidence="16" key="1">
    <citation type="submission" date="2021-03" db="EMBL/GenBank/DDBJ databases">
        <authorList>
            <person name="Li Z."/>
            <person name="Yang C."/>
        </authorList>
    </citation>
    <scope>NUCLEOTIDE SEQUENCE</scope>
    <source>
        <strain evidence="16">Dzin_1.0</strain>
        <tissue evidence="16">Leaf</tissue>
    </source>
</reference>
<dbReference type="PANTHER" id="PTHR45950:SF10">
    <property type="entry name" value="HOMEOBOX-LEUCINE ZIPPER PROTEIN REVOLUTA"/>
    <property type="match status" value="1"/>
</dbReference>
<evidence type="ECO:0000256" key="3">
    <source>
        <dbReference type="ARBA" id="ARBA00023015"/>
    </source>
</evidence>
<dbReference type="FunFam" id="1.10.10.60:FF:000197">
    <property type="entry name" value="Homeobox-leucine zipper protein REVOLUTA"/>
    <property type="match status" value="1"/>
</dbReference>
<dbReference type="Pfam" id="PF01852">
    <property type="entry name" value="START"/>
    <property type="match status" value="1"/>
</dbReference>
<sequence length="836" mass="91606">MATAVAMRSGGSGSGGSFDKQMDPGKYVRYTAEQVEALERVYAECPKPSSIRRQQLIRECPILSNVEPKQIKVWFQNRRCREKQRKESSRLQAVNRKLTAMNKLLMEENERLQKQVSQLVHENAYMRQQLQKASLANDTSCESVVTTPQNPRDASNPAGLLSIAEETLAEYLSKATGTAIDWVQMPGMKPGPDSIGIVAISHNCTGVAARACGLVNLEPTKIAEILKDRPSWFRDCRSLEVFTMFPAGNGGTIELIYMQMYAPTTLAPARDFWTLRYTTTLEDNSLVVCERSLSGSGGGPSSSAAHQFVRAEMLPSGYLIRPCDGGGSIVHIVDHLDLEAWSVPEVLRPLYESPGVLAQKMTTAALRYIRQLAQEMSGEVVYALGRQPSVLRTYSQRLSRGFNDAINGFSDDGWSVLGCDGVEDVVIATNSAKKISHASSANDHSVPGGVICAKASMLLQNVPPALLVRFLREHRSEWADYNIDAYSAASLKAGSCSFPGLRPTRFSGSQIIMPLAHTVENEEFLEVIRLEGQAIGHDDTTLSQDIHLLQLCSGVDENAVGACFQLIFAPIDELFPDDAPMLPSGFRVIPLETKTDNLSSNRTLDLASSLEVGSASNPLFGDTSNTCSSRSVLTIAFQFPYEVHLLDSVATMARQYVRSIVSAVQRVSLAISPSQHGLNMGRNLSLGSPEALTLATWICHGYTYHVGAELLKTDGQTGEPLLKMLWHHQDAILCCSLKTQPVFTFANQAGLDMLETTLVALQDIALDRIFDEAGRKALCSDFAKLMEQGYCHLQSGVCLSGMGRHVSYEQAVAWKVLDDSSNVYCLAFSFINWSFV</sequence>
<dbReference type="InterPro" id="IPR044830">
    <property type="entry name" value="HD-Zip_III"/>
</dbReference>
<feature type="coiled-coil region" evidence="12">
    <location>
        <begin position="91"/>
        <end position="129"/>
    </location>
</feature>
<dbReference type="GO" id="GO:0005634">
    <property type="term" value="C:nucleus"/>
    <property type="evidence" value="ECO:0007669"/>
    <property type="project" value="UniProtKB-SubCell"/>
</dbReference>
<dbReference type="GO" id="GO:0008289">
    <property type="term" value="F:lipid binding"/>
    <property type="evidence" value="ECO:0007669"/>
    <property type="project" value="InterPro"/>
</dbReference>
<dbReference type="Pfam" id="PF08670">
    <property type="entry name" value="MEKHLA"/>
    <property type="match status" value="1"/>
</dbReference>
<comment type="similarity">
    <text evidence="2">Belongs to the HD-ZIP homeobox family. Class III subfamily.</text>
</comment>
<gene>
    <name evidence="16" type="ORF">J5N97_028894</name>
</gene>
<name>A0A9D5BZB9_9LILI</name>
<comment type="subcellular location">
    <subcellularLocation>
        <location evidence="1 10 11">Nucleus</location>
    </subcellularLocation>
</comment>
<dbReference type="CDD" id="cd00086">
    <property type="entry name" value="homeodomain"/>
    <property type="match status" value="1"/>
</dbReference>
<protein>
    <submittedName>
        <fullName evidence="16">Uncharacterized protein</fullName>
    </submittedName>
</protein>
<comment type="caution">
    <text evidence="16">The sequence shown here is derived from an EMBL/GenBank/DDBJ whole genome shotgun (WGS) entry which is preliminary data.</text>
</comment>
<evidence type="ECO:0000256" key="12">
    <source>
        <dbReference type="SAM" id="Coils"/>
    </source>
</evidence>
<dbReference type="InterPro" id="IPR023393">
    <property type="entry name" value="START-like_dom_sf"/>
</dbReference>
<dbReference type="Gene3D" id="3.30.530.20">
    <property type="match status" value="1"/>
</dbReference>
<evidence type="ECO:0000256" key="10">
    <source>
        <dbReference type="PROSITE-ProRule" id="PRU00108"/>
    </source>
</evidence>
<evidence type="ECO:0000259" key="15">
    <source>
        <dbReference type="PROSITE" id="PS50848"/>
    </source>
</evidence>
<dbReference type="GO" id="GO:0003700">
    <property type="term" value="F:DNA-binding transcription factor activity"/>
    <property type="evidence" value="ECO:0007669"/>
    <property type="project" value="InterPro"/>
</dbReference>
<dbReference type="InterPro" id="IPR013978">
    <property type="entry name" value="MEKHLA"/>
</dbReference>
<proteinExistence type="inferred from homology"/>
<evidence type="ECO:0000256" key="11">
    <source>
        <dbReference type="RuleBase" id="RU000682"/>
    </source>
</evidence>
<organism evidence="16 17">
    <name type="scientific">Dioscorea zingiberensis</name>
    <dbReference type="NCBI Taxonomy" id="325984"/>
    <lineage>
        <taxon>Eukaryota</taxon>
        <taxon>Viridiplantae</taxon>
        <taxon>Streptophyta</taxon>
        <taxon>Embryophyta</taxon>
        <taxon>Tracheophyta</taxon>
        <taxon>Spermatophyta</taxon>
        <taxon>Magnoliopsida</taxon>
        <taxon>Liliopsida</taxon>
        <taxon>Dioscoreales</taxon>
        <taxon>Dioscoreaceae</taxon>
        <taxon>Dioscorea</taxon>
    </lineage>
</organism>
<dbReference type="InterPro" id="IPR002913">
    <property type="entry name" value="START_lipid-bd_dom"/>
</dbReference>
<dbReference type="PROSITE" id="PS50071">
    <property type="entry name" value="HOMEOBOX_2"/>
    <property type="match status" value="1"/>
</dbReference>
<dbReference type="GO" id="GO:0003677">
    <property type="term" value="F:DNA binding"/>
    <property type="evidence" value="ECO:0007669"/>
    <property type="project" value="UniProtKB-UniRule"/>
</dbReference>
<comment type="function">
    <text evidence="9">Probable transcription factor.</text>
</comment>
<evidence type="ECO:0000256" key="13">
    <source>
        <dbReference type="SAM" id="MobiDB-lite"/>
    </source>
</evidence>
<feature type="region of interest" description="Disordered" evidence="13">
    <location>
        <begin position="1"/>
        <end position="23"/>
    </location>
</feature>
<dbReference type="Proteomes" id="UP001085076">
    <property type="component" value="Miscellaneous, Linkage group lg09"/>
</dbReference>
<dbReference type="PROSITE" id="PS50848">
    <property type="entry name" value="START"/>
    <property type="match status" value="1"/>
</dbReference>
<dbReference type="CDD" id="cd14686">
    <property type="entry name" value="bZIP"/>
    <property type="match status" value="1"/>
</dbReference>
<dbReference type="SUPFAM" id="SSF55961">
    <property type="entry name" value="Bet v1-like"/>
    <property type="match status" value="1"/>
</dbReference>
<dbReference type="Pfam" id="PF00046">
    <property type="entry name" value="Homeodomain"/>
    <property type="match status" value="1"/>
</dbReference>
<dbReference type="SMART" id="SM00234">
    <property type="entry name" value="START"/>
    <property type="match status" value="1"/>
</dbReference>
<feature type="DNA-binding region" description="Homeobox" evidence="10">
    <location>
        <begin position="23"/>
        <end position="86"/>
    </location>
</feature>
<feature type="domain" description="START" evidence="15">
    <location>
        <begin position="153"/>
        <end position="381"/>
    </location>
</feature>
<evidence type="ECO:0000256" key="4">
    <source>
        <dbReference type="ARBA" id="ARBA00023054"/>
    </source>
</evidence>
<keyword evidence="4 12" id="KW-0175">Coiled coil</keyword>
<evidence type="ECO:0000259" key="14">
    <source>
        <dbReference type="PROSITE" id="PS50071"/>
    </source>
</evidence>
<dbReference type="PANTHER" id="PTHR45950">
    <property type="entry name" value="HOMEOBOX-LEUCINE ZIPPER PROTEIN ATHB-14"/>
    <property type="match status" value="1"/>
</dbReference>
<keyword evidence="5 10" id="KW-0238">DNA-binding</keyword>
<dbReference type="SUPFAM" id="SSF46689">
    <property type="entry name" value="Homeodomain-like"/>
    <property type="match status" value="1"/>
</dbReference>